<protein>
    <submittedName>
        <fullName evidence="2">Putative neuraminidase</fullName>
    </submittedName>
</protein>
<dbReference type="EMBL" id="JACHIT010000001">
    <property type="protein sequence ID" value="MBB5913927.1"/>
    <property type="molecule type" value="Genomic_DNA"/>
</dbReference>
<evidence type="ECO:0000259" key="1">
    <source>
        <dbReference type="Pfam" id="PF22483"/>
    </source>
</evidence>
<dbReference type="AlphaFoldDB" id="A0A7W9PD16"/>
<name>A0A7W9PD16_9NOCA</name>
<keyword evidence="3" id="KW-1185">Reference proteome</keyword>
<evidence type="ECO:0000313" key="2">
    <source>
        <dbReference type="EMBL" id="MBB5913927.1"/>
    </source>
</evidence>
<gene>
    <name evidence="2" type="ORF">BJY24_002794</name>
</gene>
<organism evidence="2 3">
    <name type="scientific">Nocardia transvalensis</name>
    <dbReference type="NCBI Taxonomy" id="37333"/>
    <lineage>
        <taxon>Bacteria</taxon>
        <taxon>Bacillati</taxon>
        <taxon>Actinomycetota</taxon>
        <taxon>Actinomycetes</taxon>
        <taxon>Mycobacteriales</taxon>
        <taxon>Nocardiaceae</taxon>
        <taxon>Nocardia</taxon>
    </lineage>
</organism>
<reference evidence="2 3" key="1">
    <citation type="submission" date="2020-08" db="EMBL/GenBank/DDBJ databases">
        <title>Sequencing the genomes of 1000 actinobacteria strains.</title>
        <authorList>
            <person name="Klenk H.-P."/>
        </authorList>
    </citation>
    <scope>NUCLEOTIDE SEQUENCE [LARGE SCALE GENOMIC DNA]</scope>
    <source>
        <strain evidence="2 3">DSM 43582</strain>
    </source>
</reference>
<accession>A0A7W9PD16</accession>
<comment type="caution">
    <text evidence="2">The sequence shown here is derived from an EMBL/GenBank/DDBJ whole genome shotgun (WGS) entry which is preliminary data.</text>
</comment>
<dbReference type="RefSeq" id="WP_083905035.1">
    <property type="nucleotide sequence ID" value="NZ_JACHIT010000001.1"/>
</dbReference>
<evidence type="ECO:0000313" key="3">
    <source>
        <dbReference type="Proteomes" id="UP000540412"/>
    </source>
</evidence>
<sequence>MRLDSNDYSVHPSVIGRNMDVGTDLNEVAITCGGAEVGRYRRCWAAHQTPSGPGHVAAAKDLRRSRLLAAVPVLDTGVEQRDLSTYDRLLNLDSEGIV</sequence>
<dbReference type="Pfam" id="PF22483">
    <property type="entry name" value="Mu-transpos_C_2"/>
    <property type="match status" value="1"/>
</dbReference>
<proteinExistence type="predicted"/>
<dbReference type="InterPro" id="IPR054353">
    <property type="entry name" value="IstA-like_C"/>
</dbReference>
<dbReference type="Proteomes" id="UP000540412">
    <property type="component" value="Unassembled WGS sequence"/>
</dbReference>
<feature type="domain" description="Transposase for insertion sequence element IS21-like C-terminal" evidence="1">
    <location>
        <begin position="2"/>
        <end position="49"/>
    </location>
</feature>